<evidence type="ECO:0000259" key="10">
    <source>
        <dbReference type="PROSITE" id="PS51462"/>
    </source>
</evidence>
<keyword evidence="5" id="KW-0479">Metal-binding</keyword>
<dbReference type="PROSITE" id="PS00893">
    <property type="entry name" value="NUDIX_BOX"/>
    <property type="match status" value="1"/>
</dbReference>
<comment type="cofactor">
    <cofactor evidence="1">
        <name>Mg(2+)</name>
        <dbReference type="ChEBI" id="CHEBI:18420"/>
    </cofactor>
</comment>
<evidence type="ECO:0000256" key="9">
    <source>
        <dbReference type="ARBA" id="ARBA00023679"/>
    </source>
</evidence>
<evidence type="ECO:0000256" key="1">
    <source>
        <dbReference type="ARBA" id="ARBA00001946"/>
    </source>
</evidence>
<sequence>MVDRSADERTSEGLIETARADDRTVVLALARDAAPLAERNALAWMSPHEVPVPDEWAFLGRRPDGRAVLAAVYIDDEPPFPAPAGWGGLRTVGPDLDPAETSVFVEALSLGRWLRDSAFCPACGVRTDLRAGGWSRHCPSCAREHFPRTDPAVIVAVTHPEDRDLLLLGSNVLWEDDRFSCFAGFAEAGESLEEAVVRELFEEAGVALSDVRYHGSQAWPYPRSLMVGFLATAVDPVAARPDGEEIVEVRWFHRDEIGAALEGRGPVRLPGPASISRHLIESWYGGAA</sequence>
<dbReference type="Gene3D" id="3.90.79.10">
    <property type="entry name" value="Nucleoside Triphosphate Pyrophosphohydrolase"/>
    <property type="match status" value="1"/>
</dbReference>
<dbReference type="InterPro" id="IPR020084">
    <property type="entry name" value="NUDIX_hydrolase_CS"/>
</dbReference>
<dbReference type="CDD" id="cd03429">
    <property type="entry name" value="NUDIX_NADH_pyrophosphatase_Nudt13"/>
    <property type="match status" value="1"/>
</dbReference>
<dbReference type="Pfam" id="PF00293">
    <property type="entry name" value="NUDIX"/>
    <property type="match status" value="1"/>
</dbReference>
<evidence type="ECO:0000256" key="8">
    <source>
        <dbReference type="ARBA" id="ARBA00023027"/>
    </source>
</evidence>
<dbReference type="PANTHER" id="PTHR42904:SF6">
    <property type="entry name" value="NAD-CAPPED RNA HYDROLASE NUDT12"/>
    <property type="match status" value="1"/>
</dbReference>
<dbReference type="Pfam" id="PF09297">
    <property type="entry name" value="Zn_ribbon_NUD"/>
    <property type="match status" value="1"/>
</dbReference>
<comment type="cofactor">
    <cofactor evidence="2">
        <name>Zn(2+)</name>
        <dbReference type="ChEBI" id="CHEBI:29105"/>
    </cofactor>
</comment>
<dbReference type="Gene3D" id="3.90.79.20">
    <property type="match status" value="1"/>
</dbReference>
<dbReference type="EMBL" id="JAWJYN010000002">
    <property type="protein sequence ID" value="MDZ8161947.1"/>
    <property type="molecule type" value="Genomic_DNA"/>
</dbReference>
<dbReference type="EC" id="3.6.1.22" evidence="4"/>
<evidence type="ECO:0000256" key="2">
    <source>
        <dbReference type="ARBA" id="ARBA00001947"/>
    </source>
</evidence>
<name>A0ABU5N774_9MICO</name>
<reference evidence="11 12" key="1">
    <citation type="submission" date="2023-10" db="EMBL/GenBank/DDBJ databases">
        <title>Microbacterium xanthum sp. nov., isolated from seaweed.</title>
        <authorList>
            <person name="Lee S.D."/>
        </authorList>
    </citation>
    <scope>NUCLEOTIDE SEQUENCE [LARGE SCALE GENOMIC DNA]</scope>
    <source>
        <strain evidence="11 12">KCTC 19124</strain>
    </source>
</reference>
<dbReference type="InterPro" id="IPR015797">
    <property type="entry name" value="NUDIX_hydrolase-like_dom_sf"/>
</dbReference>
<comment type="similarity">
    <text evidence="3">Belongs to the Nudix hydrolase family. NudC subfamily.</text>
</comment>
<dbReference type="GO" id="GO:0016787">
    <property type="term" value="F:hydrolase activity"/>
    <property type="evidence" value="ECO:0007669"/>
    <property type="project" value="UniProtKB-KW"/>
</dbReference>
<organism evidence="11 12">
    <name type="scientific">Microbacterium aquimaris</name>
    <dbReference type="NCBI Taxonomy" id="459816"/>
    <lineage>
        <taxon>Bacteria</taxon>
        <taxon>Bacillati</taxon>
        <taxon>Actinomycetota</taxon>
        <taxon>Actinomycetes</taxon>
        <taxon>Micrococcales</taxon>
        <taxon>Microbacteriaceae</taxon>
        <taxon>Microbacterium</taxon>
    </lineage>
</organism>
<dbReference type="PROSITE" id="PS51462">
    <property type="entry name" value="NUDIX"/>
    <property type="match status" value="1"/>
</dbReference>
<feature type="domain" description="Nudix hydrolase" evidence="10">
    <location>
        <begin position="147"/>
        <end position="274"/>
    </location>
</feature>
<dbReference type="InterPro" id="IPR000086">
    <property type="entry name" value="NUDIX_hydrolase_dom"/>
</dbReference>
<keyword evidence="8" id="KW-0520">NAD</keyword>
<dbReference type="InterPro" id="IPR049734">
    <property type="entry name" value="NudC-like_C"/>
</dbReference>
<evidence type="ECO:0000256" key="5">
    <source>
        <dbReference type="ARBA" id="ARBA00022723"/>
    </source>
</evidence>
<dbReference type="PANTHER" id="PTHR42904">
    <property type="entry name" value="NUDIX HYDROLASE, NUDC SUBFAMILY"/>
    <property type="match status" value="1"/>
</dbReference>
<dbReference type="RefSeq" id="WP_322597586.1">
    <property type="nucleotide sequence ID" value="NZ_BAAAPT010000002.1"/>
</dbReference>
<dbReference type="Proteomes" id="UP001291912">
    <property type="component" value="Unassembled WGS sequence"/>
</dbReference>
<accession>A0ABU5N774</accession>
<dbReference type="InterPro" id="IPR015376">
    <property type="entry name" value="Znr_NADH_PPase"/>
</dbReference>
<evidence type="ECO:0000256" key="6">
    <source>
        <dbReference type="ARBA" id="ARBA00022801"/>
    </source>
</evidence>
<evidence type="ECO:0000256" key="3">
    <source>
        <dbReference type="ARBA" id="ARBA00009595"/>
    </source>
</evidence>
<evidence type="ECO:0000313" key="12">
    <source>
        <dbReference type="Proteomes" id="UP001291912"/>
    </source>
</evidence>
<evidence type="ECO:0000313" key="11">
    <source>
        <dbReference type="EMBL" id="MDZ8161947.1"/>
    </source>
</evidence>
<proteinExistence type="inferred from homology"/>
<keyword evidence="7" id="KW-0460">Magnesium</keyword>
<protein>
    <recommendedName>
        <fullName evidence="4">NAD(+) diphosphatase</fullName>
        <ecNumber evidence="4">3.6.1.22</ecNumber>
    </recommendedName>
</protein>
<dbReference type="NCBIfam" id="NF001299">
    <property type="entry name" value="PRK00241.1"/>
    <property type="match status" value="1"/>
</dbReference>
<gene>
    <name evidence="11" type="primary">nudC</name>
    <name evidence="11" type="ORF">R2Q92_08830</name>
</gene>
<keyword evidence="12" id="KW-1185">Reference proteome</keyword>
<keyword evidence="6 11" id="KW-0378">Hydrolase</keyword>
<evidence type="ECO:0000256" key="7">
    <source>
        <dbReference type="ARBA" id="ARBA00022842"/>
    </source>
</evidence>
<evidence type="ECO:0000256" key="4">
    <source>
        <dbReference type="ARBA" id="ARBA00012381"/>
    </source>
</evidence>
<dbReference type="SUPFAM" id="SSF55811">
    <property type="entry name" value="Nudix"/>
    <property type="match status" value="1"/>
</dbReference>
<dbReference type="InterPro" id="IPR050241">
    <property type="entry name" value="NAD-cap_RNA_hydrolase_NudC"/>
</dbReference>
<comment type="catalytic activity">
    <reaction evidence="9">
        <text>a 5'-end NAD(+)-phospho-ribonucleoside in mRNA + H2O = a 5'-end phospho-adenosine-phospho-ribonucleoside in mRNA + beta-nicotinamide D-ribonucleotide + 2 H(+)</text>
        <dbReference type="Rhea" id="RHEA:60876"/>
        <dbReference type="Rhea" id="RHEA-COMP:15698"/>
        <dbReference type="Rhea" id="RHEA-COMP:15719"/>
        <dbReference type="ChEBI" id="CHEBI:14649"/>
        <dbReference type="ChEBI" id="CHEBI:15377"/>
        <dbReference type="ChEBI" id="CHEBI:15378"/>
        <dbReference type="ChEBI" id="CHEBI:144029"/>
        <dbReference type="ChEBI" id="CHEBI:144051"/>
    </reaction>
    <physiologicalReaction direction="left-to-right" evidence="9">
        <dbReference type="Rhea" id="RHEA:60877"/>
    </physiologicalReaction>
</comment>
<comment type="caution">
    <text evidence="11">The sequence shown here is derived from an EMBL/GenBank/DDBJ whole genome shotgun (WGS) entry which is preliminary data.</text>
</comment>